<evidence type="ECO:0000313" key="5">
    <source>
        <dbReference type="EMBL" id="PTX48368.1"/>
    </source>
</evidence>
<evidence type="ECO:0000256" key="2">
    <source>
        <dbReference type="ARBA" id="ARBA00023125"/>
    </source>
</evidence>
<dbReference type="Pfam" id="PF01037">
    <property type="entry name" value="AsnC_trans_reg"/>
    <property type="match status" value="1"/>
</dbReference>
<dbReference type="AlphaFoldDB" id="A0A2T6AX49"/>
<comment type="caution">
    <text evidence="5">The sequence shown here is derived from an EMBL/GenBank/DDBJ whole genome shotgun (WGS) entry which is preliminary data.</text>
</comment>
<keyword evidence="3" id="KW-0804">Transcription</keyword>
<dbReference type="PANTHER" id="PTHR30154">
    <property type="entry name" value="LEUCINE-RESPONSIVE REGULATORY PROTEIN"/>
    <property type="match status" value="1"/>
</dbReference>
<dbReference type="Proteomes" id="UP000244069">
    <property type="component" value="Unassembled WGS sequence"/>
</dbReference>
<dbReference type="InterPro" id="IPR011991">
    <property type="entry name" value="ArsR-like_HTH"/>
</dbReference>
<dbReference type="Gene3D" id="1.10.10.10">
    <property type="entry name" value="Winged helix-like DNA-binding domain superfamily/Winged helix DNA-binding domain"/>
    <property type="match status" value="1"/>
</dbReference>
<feature type="domain" description="HTH asnC-type" evidence="4">
    <location>
        <begin position="5"/>
        <end position="67"/>
    </location>
</feature>
<dbReference type="GO" id="GO:0006355">
    <property type="term" value="P:regulation of DNA-templated transcription"/>
    <property type="evidence" value="ECO:0007669"/>
    <property type="project" value="UniProtKB-ARBA"/>
</dbReference>
<dbReference type="Pfam" id="PF13412">
    <property type="entry name" value="HTH_24"/>
    <property type="match status" value="1"/>
</dbReference>
<sequence>MTGKIDQIDIQLLKALQRHGSGLTQRELAEVVGLSQNACWRRLNALEKSGVIEGRTVRINRRALGKNLVVFTMLRTRSHSREWLDTFRQHVTAIPEIVDFYRIGGDYDYMLKIVTDDIESFDGVYQRLIDKVELDSVTSYIAMESILENRPIAL</sequence>
<dbReference type="GO" id="GO:0043565">
    <property type="term" value="F:sequence-specific DNA binding"/>
    <property type="evidence" value="ECO:0007669"/>
    <property type="project" value="InterPro"/>
</dbReference>
<dbReference type="InterPro" id="IPR036390">
    <property type="entry name" value="WH_DNA-bd_sf"/>
</dbReference>
<dbReference type="PROSITE" id="PS00519">
    <property type="entry name" value="HTH_ASNC_1"/>
    <property type="match status" value="1"/>
</dbReference>
<reference evidence="5 6" key="1">
    <citation type="submission" date="2018-04" db="EMBL/GenBank/DDBJ databases">
        <title>Genomic Encyclopedia of Archaeal and Bacterial Type Strains, Phase II (KMG-II): from individual species to whole genera.</title>
        <authorList>
            <person name="Goeker M."/>
        </authorList>
    </citation>
    <scope>NUCLEOTIDE SEQUENCE [LARGE SCALE GENOMIC DNA]</scope>
    <source>
        <strain evidence="5 6">DSM 29329</strain>
    </source>
</reference>
<gene>
    <name evidence="5" type="ORF">C8N44_10958</name>
</gene>
<name>A0A2T6AX49_9RHOB</name>
<evidence type="ECO:0000313" key="6">
    <source>
        <dbReference type="Proteomes" id="UP000244069"/>
    </source>
</evidence>
<dbReference type="InterPro" id="IPR000485">
    <property type="entry name" value="AsnC-type_HTH_dom"/>
</dbReference>
<keyword evidence="6" id="KW-1185">Reference proteome</keyword>
<dbReference type="InterPro" id="IPR036388">
    <property type="entry name" value="WH-like_DNA-bd_sf"/>
</dbReference>
<keyword evidence="2" id="KW-0238">DNA-binding</keyword>
<dbReference type="InterPro" id="IPR019887">
    <property type="entry name" value="Tscrpt_reg_AsnC/Lrp_C"/>
</dbReference>
<evidence type="ECO:0000256" key="3">
    <source>
        <dbReference type="ARBA" id="ARBA00023163"/>
    </source>
</evidence>
<evidence type="ECO:0000256" key="1">
    <source>
        <dbReference type="ARBA" id="ARBA00023015"/>
    </source>
</evidence>
<keyword evidence="1" id="KW-0805">Transcription regulation</keyword>
<dbReference type="GO" id="GO:0043200">
    <property type="term" value="P:response to amino acid"/>
    <property type="evidence" value="ECO:0007669"/>
    <property type="project" value="TreeGrafter"/>
</dbReference>
<protein>
    <submittedName>
        <fullName evidence="5">AsnC family transcriptional regulator</fullName>
    </submittedName>
</protein>
<dbReference type="PROSITE" id="PS50956">
    <property type="entry name" value="HTH_ASNC_2"/>
    <property type="match status" value="1"/>
</dbReference>
<dbReference type="GO" id="GO:0005829">
    <property type="term" value="C:cytosol"/>
    <property type="evidence" value="ECO:0007669"/>
    <property type="project" value="TreeGrafter"/>
</dbReference>
<dbReference type="EMBL" id="QBKN01000009">
    <property type="protein sequence ID" value="PTX48368.1"/>
    <property type="molecule type" value="Genomic_DNA"/>
</dbReference>
<dbReference type="PRINTS" id="PR00033">
    <property type="entry name" value="HTHASNC"/>
</dbReference>
<dbReference type="InterPro" id="IPR019885">
    <property type="entry name" value="Tscrpt_reg_HTH_AsnC-type_CS"/>
</dbReference>
<dbReference type="PANTHER" id="PTHR30154:SF17">
    <property type="entry name" value="DNA-BINDING TRANSCRIPTIONAL ACTIVATOR DECR"/>
    <property type="match status" value="1"/>
</dbReference>
<dbReference type="SUPFAM" id="SSF46785">
    <property type="entry name" value="Winged helix' DNA-binding domain"/>
    <property type="match status" value="1"/>
</dbReference>
<dbReference type="OrthoDB" id="7847328at2"/>
<dbReference type="CDD" id="cd00090">
    <property type="entry name" value="HTH_ARSR"/>
    <property type="match status" value="1"/>
</dbReference>
<organism evidence="5 6">
    <name type="scientific">Allosediminivita pacifica</name>
    <dbReference type="NCBI Taxonomy" id="1267769"/>
    <lineage>
        <taxon>Bacteria</taxon>
        <taxon>Pseudomonadati</taxon>
        <taxon>Pseudomonadota</taxon>
        <taxon>Alphaproteobacteria</taxon>
        <taxon>Rhodobacterales</taxon>
        <taxon>Paracoccaceae</taxon>
        <taxon>Allosediminivita</taxon>
    </lineage>
</organism>
<proteinExistence type="predicted"/>
<dbReference type="InterPro" id="IPR011008">
    <property type="entry name" value="Dimeric_a/b-barrel"/>
</dbReference>
<dbReference type="RefSeq" id="WP_107975806.1">
    <property type="nucleotide sequence ID" value="NZ_BMEZ01000011.1"/>
</dbReference>
<accession>A0A2T6AX49</accession>
<evidence type="ECO:0000259" key="4">
    <source>
        <dbReference type="PROSITE" id="PS50956"/>
    </source>
</evidence>
<dbReference type="InterPro" id="IPR019888">
    <property type="entry name" value="Tscrpt_reg_AsnC-like"/>
</dbReference>
<dbReference type="Gene3D" id="3.30.70.920">
    <property type="match status" value="1"/>
</dbReference>
<dbReference type="SMART" id="SM00344">
    <property type="entry name" value="HTH_ASNC"/>
    <property type="match status" value="1"/>
</dbReference>
<dbReference type="SUPFAM" id="SSF54909">
    <property type="entry name" value="Dimeric alpha+beta barrel"/>
    <property type="match status" value="1"/>
</dbReference>